<dbReference type="SUPFAM" id="SSF53098">
    <property type="entry name" value="Ribonuclease H-like"/>
    <property type="match status" value="1"/>
</dbReference>
<evidence type="ECO:0000313" key="1">
    <source>
        <dbReference type="EMBL" id="VVE21090.1"/>
    </source>
</evidence>
<protein>
    <submittedName>
        <fullName evidence="1">Integrase catalytic subunit</fullName>
    </submittedName>
</protein>
<dbReference type="GO" id="GO:0003676">
    <property type="term" value="F:nucleic acid binding"/>
    <property type="evidence" value="ECO:0007669"/>
    <property type="project" value="InterPro"/>
</dbReference>
<gene>
    <name evidence="1" type="ORF">PCE31106_03136</name>
</gene>
<dbReference type="EMBL" id="CABPSL010000012">
    <property type="protein sequence ID" value="VVE21090.1"/>
    <property type="molecule type" value="Genomic_DNA"/>
</dbReference>
<dbReference type="AlphaFoldDB" id="A0A5E4WCI9"/>
<accession>A0A5E4WCI9</accession>
<evidence type="ECO:0000313" key="2">
    <source>
        <dbReference type="Proteomes" id="UP000384354"/>
    </source>
</evidence>
<dbReference type="Proteomes" id="UP000384354">
    <property type="component" value="Unassembled WGS sequence"/>
</dbReference>
<name>A0A5E4WCI9_9BURK</name>
<dbReference type="OrthoDB" id="8736397at2"/>
<sequence>MSRPLTARTLPWEWRNTEDWRRVDSSQLTDPVRERFDRLSAGIAFYLETGHLTRAAQIAQVSRSVLIRQLNRCVTLADDGRLYGWAGLLRGVRTCGYHRNKSLPNRADSGGHAGAFTQFLTEHPEIRDKLDAIILGRRISGEVAEARVSAKTAWSRLCGWCFDAGIDQRSYPLNTKSQGRRSVARYVTQLVQRSPHGAVDARFGENAAYKLRFGTARRSPICAMAPFDIAQCDAHKIDCIGTLEITGPVGPQFVPIERLWLIAYLDSYSRSILGYSVGIATQLSAQTIEAAFVAANVPWQPMEASILGVKYAQGAGFPSGLIPELTQCSPCVLNLDNAVQHYSHVIAEHLRRRLGCIIAYGGLADWGHNALLERWFKTLETRGFQRLPSTTGSHPGDTRARDPVRTASRLGITYQQLLYLADVLCANYNATPHRALGGQSPLEVLRAFAQRGFDGPLLPALPTPAWNAPALGVEIVTPVVRGSIRQGRRPYVEFGGARYSNENLQTAWHLIGKRIVVHVPRDARNCDAYLSNGFALGELTILHAGWARHAHTLEMRRTIQANEHRYAPDDDPMQEVARALATRIEEQSRKRPTKISRDATKLANLARESGVSTDATAAPKRPVQVPHIRPLTHRLKPVVWKGR</sequence>
<dbReference type="InterPro" id="IPR036397">
    <property type="entry name" value="RNaseH_sf"/>
</dbReference>
<reference evidence="1 2" key="1">
    <citation type="submission" date="2019-08" db="EMBL/GenBank/DDBJ databases">
        <authorList>
            <person name="Peeters C."/>
        </authorList>
    </citation>
    <scope>NUCLEOTIDE SEQUENCE [LARGE SCALE GENOMIC DNA]</scope>
    <source>
        <strain evidence="1 2">LMG 31106</strain>
    </source>
</reference>
<proteinExistence type="predicted"/>
<dbReference type="Gene3D" id="3.30.420.10">
    <property type="entry name" value="Ribonuclease H-like superfamily/Ribonuclease H"/>
    <property type="match status" value="1"/>
</dbReference>
<organism evidence="1 2">
    <name type="scientific">Pandoraea cepalis</name>
    <dbReference type="NCBI Taxonomy" id="2508294"/>
    <lineage>
        <taxon>Bacteria</taxon>
        <taxon>Pseudomonadati</taxon>
        <taxon>Pseudomonadota</taxon>
        <taxon>Betaproteobacteria</taxon>
        <taxon>Burkholderiales</taxon>
        <taxon>Burkholderiaceae</taxon>
        <taxon>Pandoraea</taxon>
    </lineage>
</organism>
<dbReference type="InterPro" id="IPR012337">
    <property type="entry name" value="RNaseH-like_sf"/>
</dbReference>